<dbReference type="PROSITE" id="PS50943">
    <property type="entry name" value="HTH_CROC1"/>
    <property type="match status" value="1"/>
</dbReference>
<evidence type="ECO:0000256" key="1">
    <source>
        <dbReference type="ARBA" id="ARBA00023125"/>
    </source>
</evidence>
<feature type="domain" description="HTH cro/C1-type" evidence="2">
    <location>
        <begin position="20"/>
        <end position="74"/>
    </location>
</feature>
<dbReference type="Proteomes" id="UP001165378">
    <property type="component" value="Unassembled WGS sequence"/>
</dbReference>
<sequence>MHHDQPDWVLAQQRALGAKVRAARLYADLTQEELAERCGVSWRTIHRIEYATMDPTYSVLLRIAHELRIPLADLTQ</sequence>
<dbReference type="GO" id="GO:0005829">
    <property type="term" value="C:cytosol"/>
    <property type="evidence" value="ECO:0007669"/>
    <property type="project" value="TreeGrafter"/>
</dbReference>
<evidence type="ECO:0000313" key="3">
    <source>
        <dbReference type="EMBL" id="MCF2531770.1"/>
    </source>
</evidence>
<dbReference type="PANTHER" id="PTHR46797">
    <property type="entry name" value="HTH-TYPE TRANSCRIPTIONAL REGULATOR"/>
    <property type="match status" value="1"/>
</dbReference>
<proteinExistence type="predicted"/>
<dbReference type="SMART" id="SM00530">
    <property type="entry name" value="HTH_XRE"/>
    <property type="match status" value="1"/>
</dbReference>
<evidence type="ECO:0000313" key="4">
    <source>
        <dbReference type="Proteomes" id="UP001165378"/>
    </source>
</evidence>
<dbReference type="GO" id="GO:0003677">
    <property type="term" value="F:DNA binding"/>
    <property type="evidence" value="ECO:0007669"/>
    <property type="project" value="UniProtKB-KW"/>
</dbReference>
<dbReference type="SUPFAM" id="SSF47413">
    <property type="entry name" value="lambda repressor-like DNA-binding domains"/>
    <property type="match status" value="1"/>
</dbReference>
<gene>
    <name evidence="3" type="ORF">LZ495_31760</name>
</gene>
<dbReference type="Gene3D" id="1.10.260.40">
    <property type="entry name" value="lambda repressor-like DNA-binding domains"/>
    <property type="match status" value="1"/>
</dbReference>
<dbReference type="Pfam" id="PF01381">
    <property type="entry name" value="HTH_3"/>
    <property type="match status" value="1"/>
</dbReference>
<dbReference type="GO" id="GO:0003700">
    <property type="term" value="F:DNA-binding transcription factor activity"/>
    <property type="evidence" value="ECO:0007669"/>
    <property type="project" value="TreeGrafter"/>
</dbReference>
<accession>A0AA41Q6A7</accession>
<dbReference type="InterPro" id="IPR010982">
    <property type="entry name" value="Lambda_DNA-bd_dom_sf"/>
</dbReference>
<protein>
    <submittedName>
        <fullName evidence="3">Helix-turn-helix domain-containing protein</fullName>
    </submittedName>
</protein>
<organism evidence="3 4">
    <name type="scientific">Yinghuangia soli</name>
    <dbReference type="NCBI Taxonomy" id="2908204"/>
    <lineage>
        <taxon>Bacteria</taxon>
        <taxon>Bacillati</taxon>
        <taxon>Actinomycetota</taxon>
        <taxon>Actinomycetes</taxon>
        <taxon>Kitasatosporales</taxon>
        <taxon>Streptomycetaceae</taxon>
        <taxon>Yinghuangia</taxon>
    </lineage>
</organism>
<evidence type="ECO:0000259" key="2">
    <source>
        <dbReference type="PROSITE" id="PS50943"/>
    </source>
</evidence>
<dbReference type="CDD" id="cd00093">
    <property type="entry name" value="HTH_XRE"/>
    <property type="match status" value="1"/>
</dbReference>
<dbReference type="PANTHER" id="PTHR46797:SF1">
    <property type="entry name" value="METHYLPHOSPHONATE SYNTHASE"/>
    <property type="match status" value="1"/>
</dbReference>
<dbReference type="InterPro" id="IPR001387">
    <property type="entry name" value="Cro/C1-type_HTH"/>
</dbReference>
<keyword evidence="4" id="KW-1185">Reference proteome</keyword>
<keyword evidence="1" id="KW-0238">DNA-binding</keyword>
<reference evidence="3" key="1">
    <citation type="submission" date="2022-01" db="EMBL/GenBank/DDBJ databases">
        <title>Genome-Based Taxonomic Classification of the Phylum Actinobacteria.</title>
        <authorList>
            <person name="Gao Y."/>
        </authorList>
    </citation>
    <scope>NUCLEOTIDE SEQUENCE</scope>
    <source>
        <strain evidence="3">KLBMP 8922</strain>
    </source>
</reference>
<dbReference type="InterPro" id="IPR050807">
    <property type="entry name" value="TransReg_Diox_bact_type"/>
</dbReference>
<comment type="caution">
    <text evidence="3">The sequence shown here is derived from an EMBL/GenBank/DDBJ whole genome shotgun (WGS) entry which is preliminary data.</text>
</comment>
<dbReference type="AlphaFoldDB" id="A0AA41Q6A7"/>
<dbReference type="RefSeq" id="WP_235056416.1">
    <property type="nucleotide sequence ID" value="NZ_JAKFHA010000026.1"/>
</dbReference>
<name>A0AA41Q6A7_9ACTN</name>
<dbReference type="EMBL" id="JAKFHA010000026">
    <property type="protein sequence ID" value="MCF2531770.1"/>
    <property type="molecule type" value="Genomic_DNA"/>
</dbReference>